<protein>
    <recommendedName>
        <fullName evidence="3">DUF1015 domain-containing protein</fullName>
    </recommendedName>
</protein>
<evidence type="ECO:0008006" key="3">
    <source>
        <dbReference type="Google" id="ProtNLM"/>
    </source>
</evidence>
<gene>
    <name evidence="1" type="ORF">DC28_11180</name>
</gene>
<dbReference type="InterPro" id="IPR008323">
    <property type="entry name" value="UCP033563"/>
</dbReference>
<dbReference type="STRING" id="1480694.DC28_11180"/>
<dbReference type="AlphaFoldDB" id="A0A098QUK5"/>
<accession>A0A098QUK5</accession>
<reference evidence="1 2" key="1">
    <citation type="submission" date="2014-05" db="EMBL/GenBank/DDBJ databases">
        <title>De novo Genome Sequence of Spirocheata sp.</title>
        <authorList>
            <person name="Shivani Y."/>
            <person name="Subhash Y."/>
            <person name="Tushar L."/>
            <person name="Sasikala C."/>
            <person name="Ramana C.V."/>
        </authorList>
    </citation>
    <scope>NUCLEOTIDE SEQUENCE [LARGE SCALE GENOMIC DNA]</scope>
    <source>
        <strain evidence="1 2">JC230</strain>
    </source>
</reference>
<proteinExistence type="predicted"/>
<name>A0A098QUK5_9SPIO</name>
<dbReference type="EMBL" id="JNUP01000066">
    <property type="protein sequence ID" value="KGE71364.1"/>
    <property type="molecule type" value="Genomic_DNA"/>
</dbReference>
<dbReference type="PANTHER" id="PTHR36454">
    <property type="entry name" value="LMO2823 PROTEIN"/>
    <property type="match status" value="1"/>
</dbReference>
<keyword evidence="2" id="KW-1185">Reference proteome</keyword>
<sequence>MNKTYAKTLEALGIRFPRLLMPAPEVPIETWGVVACDQHTSDRDYWNRLSKAIGSNPSTLPLIFPEVYLEDPDRQDRIQRIHQTMQHYLDQGLLQDVGEQLIYIERTTEASGLRQGILLAMDLEYYDYSKGSTSLIRATEGTILDRIPPRVQVRKGAPLELPHIMILIDDPDQGIIEPLASQKNSDARVYTTDLLLGGGHIEGYSIKDSGTIQTILSGLQNLASADTTKKRYGTDTPLLFAMGDGNHSLATAKTVWEELKAAAVQEHGTWEHLVDHPARFALAEIVNLHSPGLRFEPIHRTLFGVSGEELQEVLKGDFNARITPMAEDTLQAFLEGNPAGQKAAGIYDGDQWYCAEFPEDEERLPNALVDLAFETLRSRNPKATIDFIHGWNHTKNFAKQGSAVSTFFPVIARDRLFDYVINQGSLPRKAFSMGDAEEKRYYIESRRILPS</sequence>
<evidence type="ECO:0000313" key="1">
    <source>
        <dbReference type="EMBL" id="KGE71364.1"/>
    </source>
</evidence>
<dbReference type="Proteomes" id="UP000029692">
    <property type="component" value="Unassembled WGS sequence"/>
</dbReference>
<evidence type="ECO:0000313" key="2">
    <source>
        <dbReference type="Proteomes" id="UP000029692"/>
    </source>
</evidence>
<dbReference type="eggNOG" id="COG4198">
    <property type="taxonomic scope" value="Bacteria"/>
</dbReference>
<dbReference type="Pfam" id="PF06245">
    <property type="entry name" value="DUF1015"/>
    <property type="match status" value="1"/>
</dbReference>
<comment type="caution">
    <text evidence="1">The sequence shown here is derived from an EMBL/GenBank/DDBJ whole genome shotgun (WGS) entry which is preliminary data.</text>
</comment>
<dbReference type="PANTHER" id="PTHR36454:SF1">
    <property type="entry name" value="DUF1015 DOMAIN-CONTAINING PROTEIN"/>
    <property type="match status" value="1"/>
</dbReference>
<organism evidence="1 2">
    <name type="scientific">Spirochaeta lutea</name>
    <dbReference type="NCBI Taxonomy" id="1480694"/>
    <lineage>
        <taxon>Bacteria</taxon>
        <taxon>Pseudomonadati</taxon>
        <taxon>Spirochaetota</taxon>
        <taxon>Spirochaetia</taxon>
        <taxon>Spirochaetales</taxon>
        <taxon>Spirochaetaceae</taxon>
        <taxon>Spirochaeta</taxon>
    </lineage>
</organism>